<feature type="region of interest" description="Disordered" evidence="1">
    <location>
        <begin position="61"/>
        <end position="95"/>
    </location>
</feature>
<feature type="transmembrane region" description="Helical" evidence="2">
    <location>
        <begin position="25"/>
        <end position="44"/>
    </location>
</feature>
<dbReference type="InterPro" id="IPR051091">
    <property type="entry name" value="O-Glucosyltr/Glycosyltrsf_90"/>
</dbReference>
<comment type="caution">
    <text evidence="4">The sequence shown here is derived from an EMBL/GenBank/DDBJ whole genome shotgun (WGS) entry which is preliminary data.</text>
</comment>
<evidence type="ECO:0000259" key="3">
    <source>
        <dbReference type="SMART" id="SM00672"/>
    </source>
</evidence>
<keyword evidence="2" id="KW-1133">Transmembrane helix</keyword>
<evidence type="ECO:0000256" key="2">
    <source>
        <dbReference type="SAM" id="Phobius"/>
    </source>
</evidence>
<organism evidence="4 5">
    <name type="scientific">Immersiella caudata</name>
    <dbReference type="NCBI Taxonomy" id="314043"/>
    <lineage>
        <taxon>Eukaryota</taxon>
        <taxon>Fungi</taxon>
        <taxon>Dikarya</taxon>
        <taxon>Ascomycota</taxon>
        <taxon>Pezizomycotina</taxon>
        <taxon>Sordariomycetes</taxon>
        <taxon>Sordariomycetidae</taxon>
        <taxon>Sordariales</taxon>
        <taxon>Lasiosphaeriaceae</taxon>
        <taxon>Immersiella</taxon>
    </lineage>
</organism>
<keyword evidence="2" id="KW-0812">Transmembrane</keyword>
<dbReference type="AlphaFoldDB" id="A0AA39WFJ3"/>
<dbReference type="PANTHER" id="PTHR12203:SF22">
    <property type="entry name" value="CAPSULE ASSOCIATED PROTEIN"/>
    <property type="match status" value="1"/>
</dbReference>
<dbReference type="SMART" id="SM00672">
    <property type="entry name" value="CAP10"/>
    <property type="match status" value="1"/>
</dbReference>
<keyword evidence="5" id="KW-1185">Reference proteome</keyword>
<keyword evidence="2" id="KW-0472">Membrane</keyword>
<evidence type="ECO:0000313" key="5">
    <source>
        <dbReference type="Proteomes" id="UP001175000"/>
    </source>
</evidence>
<gene>
    <name evidence="4" type="ORF">B0T14DRAFT_528549</name>
</gene>
<accession>A0AA39WFJ3</accession>
<dbReference type="EMBL" id="JAULSU010000006">
    <property type="protein sequence ID" value="KAK0614463.1"/>
    <property type="molecule type" value="Genomic_DNA"/>
</dbReference>
<evidence type="ECO:0000313" key="4">
    <source>
        <dbReference type="EMBL" id="KAK0614463.1"/>
    </source>
</evidence>
<evidence type="ECO:0000256" key="1">
    <source>
        <dbReference type="SAM" id="MobiDB-lite"/>
    </source>
</evidence>
<dbReference type="InterPro" id="IPR006598">
    <property type="entry name" value="CAP10"/>
</dbReference>
<reference evidence="4" key="1">
    <citation type="submission" date="2023-06" db="EMBL/GenBank/DDBJ databases">
        <title>Genome-scale phylogeny and comparative genomics of the fungal order Sordariales.</title>
        <authorList>
            <consortium name="Lawrence Berkeley National Laboratory"/>
            <person name="Hensen N."/>
            <person name="Bonometti L."/>
            <person name="Westerberg I."/>
            <person name="Brannstrom I.O."/>
            <person name="Guillou S."/>
            <person name="Cros-Aarteil S."/>
            <person name="Calhoun S."/>
            <person name="Haridas S."/>
            <person name="Kuo A."/>
            <person name="Mondo S."/>
            <person name="Pangilinan J."/>
            <person name="Riley R."/>
            <person name="Labutti K."/>
            <person name="Andreopoulos B."/>
            <person name="Lipzen A."/>
            <person name="Chen C."/>
            <person name="Yanf M."/>
            <person name="Daum C."/>
            <person name="Ng V."/>
            <person name="Clum A."/>
            <person name="Steindorff A."/>
            <person name="Ohm R."/>
            <person name="Martin F."/>
            <person name="Silar P."/>
            <person name="Natvig D."/>
            <person name="Lalanne C."/>
            <person name="Gautier V."/>
            <person name="Ament-Velasquez S.L."/>
            <person name="Kruys A."/>
            <person name="Hutchinson M.I."/>
            <person name="Powell A.J."/>
            <person name="Barry K."/>
            <person name="Miller A.N."/>
            <person name="Grigoriev I.V."/>
            <person name="Debuchy R."/>
            <person name="Gladieux P."/>
            <person name="Thoren M.H."/>
            <person name="Johannesson H."/>
        </authorList>
    </citation>
    <scope>NUCLEOTIDE SEQUENCE</scope>
    <source>
        <strain evidence="4">CBS 606.72</strain>
    </source>
</reference>
<dbReference type="Pfam" id="PF05686">
    <property type="entry name" value="Glyco_transf_90"/>
    <property type="match status" value="1"/>
</dbReference>
<sequence length="653" mass="75173">MLRLLSSFRGIMFALLQKPARARQVVPALFVLVAVFGSLFFIFGGSDSSYFVSPWRPDGGVPKKPGSGRPGGSTVGAKPADNHPPSSRPPLPHHPIDDLIRDARLQFNELLGKRSLTLEQAAWRYRERRGRHPPPGFDKWFEAATEKNAIIVEEFFDRIHHDINPFWGLEPHDIRARATKQSHTISVRNGKVIPVTDDKELHFRLRQWMNLVEKMMPHLPDLDMFVNHMDESRVMVPWDELSKLVAAEQRKRTTTAPNETVTTYGGVADIEDADRYDPNWLHHDTHKFWDFVRDACPPDSPGRKISSLPTFNDTIEFPLSPRREYTRDGYIYNFTAAMDPCLQPHMRGMHGTFIEAISMSTTKQLMPVFGECKLPQNNEMLIPSAMYLGDEERTDYSGGNFRGPPWKEKKDGFLWRGAASGARNKEGHWWHNHRHRFAQMLNGTTVAQVEEGDVDAAPTFRLPPPESDVYNVPARREGRLGKWVSSWSDVAFNTFICDPAEFGPDGKKVKTCKHNDNFYTLASGMPFEKFYDFKYLPDVDGNSFSGRYRAFLLSTSVTLKSTIYPEWHDARLMPWVHFVPFDNSYMDVYGIMDYFLGGRDWEAERIAKESAAWAEKVLRKDDMLLYTWRLLLEYARVMDDKRDKLGFVEDLLR</sequence>
<feature type="domain" description="Glycosyl transferase CAP10" evidence="3">
    <location>
        <begin position="354"/>
        <end position="641"/>
    </location>
</feature>
<dbReference type="PANTHER" id="PTHR12203">
    <property type="entry name" value="KDEL LYS-ASP-GLU-LEU CONTAINING - RELATED"/>
    <property type="match status" value="1"/>
</dbReference>
<dbReference type="Proteomes" id="UP001175000">
    <property type="component" value="Unassembled WGS sequence"/>
</dbReference>
<name>A0AA39WFJ3_9PEZI</name>
<proteinExistence type="predicted"/>
<protein>
    <submittedName>
        <fullName evidence="4">Capsular associated protein</fullName>
    </submittedName>
</protein>